<dbReference type="PANTHER" id="PTHR39550">
    <property type="entry name" value="SLL0658 PROTEIN"/>
    <property type="match status" value="1"/>
</dbReference>
<dbReference type="RefSeq" id="WP_273739208.1">
    <property type="nucleotide sequence ID" value="NZ_JAQIVI010000228.1"/>
</dbReference>
<reference evidence="1 2" key="1">
    <citation type="journal article" date="2019" name="Int. J. Syst. Evol. Microbiol.">
        <title>The Global Catalogue of Microorganisms (GCM) 10K type strain sequencing project: providing services to taxonomists for standard genome sequencing and annotation.</title>
        <authorList>
            <consortium name="The Broad Institute Genomics Platform"/>
            <consortium name="The Broad Institute Genome Sequencing Center for Infectious Disease"/>
            <person name="Wu L."/>
            <person name="Ma J."/>
        </authorList>
    </citation>
    <scope>NUCLEOTIDE SEQUENCE [LARGE SCALE GENOMIC DNA]</scope>
    <source>
        <strain evidence="1 2">LMG 29247</strain>
    </source>
</reference>
<dbReference type="Proteomes" id="UP001596383">
    <property type="component" value="Unassembled WGS sequence"/>
</dbReference>
<sequence>MTRIYVDATTLIALGTIGELALLESFDGTPVVLPSIRDEVTTEPAETNLERLCERDSIGTRTPDIELDDERAKDVLGESAVNGDVRIIAAVLAHLEADDRVAIVSDDRRLRTVADGLGATVTGTIGVIVSADGAGLSEDEAKTVVRRVDEHGLHMTAELRAEAEKLIDAAAD</sequence>
<comment type="caution">
    <text evidence="1">The sequence shown here is derived from an EMBL/GenBank/DDBJ whole genome shotgun (WGS) entry which is preliminary data.</text>
</comment>
<dbReference type="InterPro" id="IPR021799">
    <property type="entry name" value="PIN-like_prokaryotic"/>
</dbReference>
<organism evidence="1 2">
    <name type="scientific">Natrinema soli</name>
    <dbReference type="NCBI Taxonomy" id="1930624"/>
    <lineage>
        <taxon>Archaea</taxon>
        <taxon>Methanobacteriati</taxon>
        <taxon>Methanobacteriota</taxon>
        <taxon>Stenosarchaea group</taxon>
        <taxon>Halobacteria</taxon>
        <taxon>Halobacteriales</taxon>
        <taxon>Natrialbaceae</taxon>
        <taxon>Natrinema</taxon>
    </lineage>
</organism>
<dbReference type="EMBL" id="JBHSWV010000228">
    <property type="protein sequence ID" value="MFC6766236.1"/>
    <property type="molecule type" value="Genomic_DNA"/>
</dbReference>
<proteinExistence type="predicted"/>
<keyword evidence="2" id="KW-1185">Reference proteome</keyword>
<gene>
    <name evidence="1" type="ORF">ACFQE6_14935</name>
</gene>
<dbReference type="Pfam" id="PF11848">
    <property type="entry name" value="DUF3368"/>
    <property type="match status" value="1"/>
</dbReference>
<accession>A0ABD5SR88</accession>
<dbReference type="PANTHER" id="PTHR39550:SF1">
    <property type="entry name" value="SLL0658 PROTEIN"/>
    <property type="match status" value="1"/>
</dbReference>
<evidence type="ECO:0000313" key="1">
    <source>
        <dbReference type="EMBL" id="MFC6766236.1"/>
    </source>
</evidence>
<evidence type="ECO:0008006" key="3">
    <source>
        <dbReference type="Google" id="ProtNLM"/>
    </source>
</evidence>
<protein>
    <recommendedName>
        <fullName evidence="3">DUF3368 domain-containing protein</fullName>
    </recommendedName>
</protein>
<dbReference type="AlphaFoldDB" id="A0ABD5SR88"/>
<name>A0ABD5SR88_9EURY</name>
<evidence type="ECO:0000313" key="2">
    <source>
        <dbReference type="Proteomes" id="UP001596383"/>
    </source>
</evidence>